<keyword evidence="1" id="KW-0808">Transferase</keyword>
<dbReference type="GO" id="GO:0016740">
    <property type="term" value="F:transferase activity"/>
    <property type="evidence" value="ECO:0007669"/>
    <property type="project" value="UniProtKB-KW"/>
</dbReference>
<keyword evidence="2" id="KW-1185">Reference proteome</keyword>
<dbReference type="SUPFAM" id="SSF55909">
    <property type="entry name" value="Pentein"/>
    <property type="match status" value="1"/>
</dbReference>
<dbReference type="RefSeq" id="WP_013486110.1">
    <property type="nucleotide sequence ID" value="NC_014828.1"/>
</dbReference>
<dbReference type="GO" id="GO:0019546">
    <property type="term" value="P:L-arginine deiminase pathway"/>
    <property type="evidence" value="ECO:0007669"/>
    <property type="project" value="TreeGrafter"/>
</dbReference>
<name>E6U4F5_ETHHY</name>
<dbReference type="EMBL" id="CP002400">
    <property type="protein sequence ID" value="ADU27762.1"/>
    <property type="molecule type" value="Genomic_DNA"/>
</dbReference>
<organism evidence="1 2">
    <name type="scientific">Ethanoligenens harbinense (strain DSM 18485 / JCM 12961 / CGMCC 1.5033 / YUAN-3)</name>
    <dbReference type="NCBI Taxonomy" id="663278"/>
    <lineage>
        <taxon>Bacteria</taxon>
        <taxon>Bacillati</taxon>
        <taxon>Bacillota</taxon>
        <taxon>Clostridia</taxon>
        <taxon>Eubacteriales</taxon>
        <taxon>Oscillospiraceae</taxon>
        <taxon>Ethanoligenens</taxon>
    </lineage>
</organism>
<proteinExistence type="predicted"/>
<dbReference type="AlphaFoldDB" id="E6U4F5"/>
<dbReference type="eggNOG" id="COG1834">
    <property type="taxonomic scope" value="Bacteria"/>
</dbReference>
<dbReference type="Pfam" id="PF19420">
    <property type="entry name" value="DDAH_eukar"/>
    <property type="match status" value="1"/>
</dbReference>
<dbReference type="PANTHER" id="PTHR47271">
    <property type="entry name" value="ARGININE DEIMINASE"/>
    <property type="match status" value="1"/>
</dbReference>
<dbReference type="Proteomes" id="UP000001551">
    <property type="component" value="Chromosome"/>
</dbReference>
<dbReference type="Gene3D" id="3.75.10.10">
    <property type="entry name" value="L-arginine/glycine Amidinotransferase, Chain A"/>
    <property type="match status" value="1"/>
</dbReference>
<evidence type="ECO:0000313" key="2">
    <source>
        <dbReference type="Proteomes" id="UP000001551"/>
    </source>
</evidence>
<dbReference type="PANTHER" id="PTHR47271:SF2">
    <property type="entry name" value="ARGININE DEIMINASE"/>
    <property type="match status" value="1"/>
</dbReference>
<dbReference type="HOGENOM" id="CLU_057463_2_0_9"/>
<reference evidence="1 2" key="1">
    <citation type="submission" date="2010-12" db="EMBL/GenBank/DDBJ databases">
        <title>Complete sequence of Ethanoligenens harbinense YUAN-3.</title>
        <authorList>
            <person name="Lucas S."/>
            <person name="Copeland A."/>
            <person name="Lapidus A."/>
            <person name="Cheng J.-F."/>
            <person name="Bruce D."/>
            <person name="Goodwin L."/>
            <person name="Pitluck S."/>
            <person name="Chertkov O."/>
            <person name="Misra M."/>
            <person name="Detter J.C."/>
            <person name="Han C."/>
            <person name="Tapia R."/>
            <person name="Land M."/>
            <person name="Hauser L."/>
            <person name="Jeffries C."/>
            <person name="Kyrpides N."/>
            <person name="Ivanova N."/>
            <person name="Mikhailova N."/>
            <person name="Wang A."/>
            <person name="Mouttaki H."/>
            <person name="He Z."/>
            <person name="Zhou J."/>
            <person name="Hemme C.L."/>
            <person name="Woyke T."/>
        </authorList>
    </citation>
    <scope>NUCLEOTIDE SEQUENCE [LARGE SCALE GENOMIC DNA]</scope>
    <source>
        <strain evidence="2">DSM 18485 / JCM 12961 / CGMCC 1.5033 / YUAN-3</strain>
    </source>
</reference>
<dbReference type="KEGG" id="eha:Ethha_2248"/>
<accession>E6U4F5</accession>
<gene>
    <name evidence="1" type="ordered locus">Ethha_2248</name>
</gene>
<dbReference type="STRING" id="663278.Ethha_2248"/>
<dbReference type="GO" id="GO:0016990">
    <property type="term" value="F:arginine deiminase activity"/>
    <property type="evidence" value="ECO:0007669"/>
    <property type="project" value="TreeGrafter"/>
</dbReference>
<sequence>MRYVENSTGVLKKVMLARPEHVHLQPINVISQKWIDEGNQVDVQACLREHQEFVDAYRENGVEVHLAPTRRDLTNQVFARDFGACIAEGYIMGKFREPIRFGESEVFENELKKLGIPCAVRCTEGVFEGGDFWFLDNKTLAIGNVARTDEAGFESLRRGLEPLGYTLMRVPCEKANLHLDMCFNIAAERVAVVCKDALPGFFLQELRRRKFELINVAQEEVFLHHCNLECLGSGRVMSFHSNAEVNAKMRALGLTVIDVELREILKMGGGPHCMTFPLIREK</sequence>
<evidence type="ECO:0000313" key="1">
    <source>
        <dbReference type="EMBL" id="ADU27762.1"/>
    </source>
</evidence>
<protein>
    <submittedName>
        <fullName evidence="1">Amidinotransferase</fullName>
    </submittedName>
</protein>